<keyword evidence="6" id="KW-1133">Transmembrane helix</keyword>
<feature type="domain" description="HAMP" evidence="8">
    <location>
        <begin position="284"/>
        <end position="336"/>
    </location>
</feature>
<dbReference type="InterPro" id="IPR003660">
    <property type="entry name" value="HAMP_dom"/>
</dbReference>
<feature type="transmembrane region" description="Helical" evidence="6">
    <location>
        <begin position="24"/>
        <end position="47"/>
    </location>
</feature>
<dbReference type="PROSITE" id="PS50111">
    <property type="entry name" value="CHEMOTAXIS_TRANSDUC_2"/>
    <property type="match status" value="1"/>
</dbReference>
<dbReference type="GO" id="GO:0007165">
    <property type="term" value="P:signal transduction"/>
    <property type="evidence" value="ECO:0007669"/>
    <property type="project" value="UniProtKB-KW"/>
</dbReference>
<feature type="transmembrane region" description="Helical" evidence="6">
    <location>
        <begin position="263"/>
        <end position="286"/>
    </location>
</feature>
<comment type="subcellular location">
    <subcellularLocation>
        <location evidence="1">Membrane</location>
    </subcellularLocation>
</comment>
<dbReference type="EMBL" id="LHPH01000007">
    <property type="protein sequence ID" value="KPH63697.1"/>
    <property type="molecule type" value="Genomic_DNA"/>
</dbReference>
<evidence type="ECO:0000259" key="8">
    <source>
        <dbReference type="PROSITE" id="PS50885"/>
    </source>
</evidence>
<dbReference type="SMART" id="SM00283">
    <property type="entry name" value="MA"/>
    <property type="match status" value="1"/>
</dbReference>
<name>A0A0N1EMP2_9GAMM</name>
<evidence type="ECO:0000256" key="2">
    <source>
        <dbReference type="ARBA" id="ARBA00023224"/>
    </source>
</evidence>
<evidence type="ECO:0000259" key="7">
    <source>
        <dbReference type="PROSITE" id="PS50111"/>
    </source>
</evidence>
<dbReference type="Proteomes" id="UP000037848">
    <property type="component" value="Unassembled WGS sequence"/>
</dbReference>
<dbReference type="InterPro" id="IPR004089">
    <property type="entry name" value="MCPsignal_dom"/>
</dbReference>
<accession>A0A0N1EMP2</accession>
<dbReference type="PROSITE" id="PS50885">
    <property type="entry name" value="HAMP"/>
    <property type="match status" value="1"/>
</dbReference>
<dbReference type="SUPFAM" id="SSF58104">
    <property type="entry name" value="Methyl-accepting chemotaxis protein (MCP) signaling domain"/>
    <property type="match status" value="1"/>
</dbReference>
<evidence type="ECO:0000256" key="4">
    <source>
        <dbReference type="PROSITE-ProRule" id="PRU00284"/>
    </source>
</evidence>
<evidence type="ECO:0000256" key="6">
    <source>
        <dbReference type="SAM" id="Phobius"/>
    </source>
</evidence>
<dbReference type="STRING" id="187330.AMS58_06300"/>
<feature type="domain" description="Methyl-accepting transducer" evidence="7">
    <location>
        <begin position="341"/>
        <end position="577"/>
    </location>
</feature>
<evidence type="ECO:0000313" key="9">
    <source>
        <dbReference type="EMBL" id="KPH63697.1"/>
    </source>
</evidence>
<comment type="similarity">
    <text evidence="3">Belongs to the methyl-accepting chemotaxis (MCP) protein family.</text>
</comment>
<keyword evidence="6" id="KW-0812">Transmembrane</keyword>
<dbReference type="GO" id="GO:0006935">
    <property type="term" value="P:chemotaxis"/>
    <property type="evidence" value="ECO:0007669"/>
    <property type="project" value="UniProtKB-ARBA"/>
</dbReference>
<sequence length="613" mass="67097">MSGLRRATSPAINLMANLKYKTKISLVFGILLVPLSVSLFFLLSLLTDSIHVSTMKRQGLQSYSALLENQMNSQTNKNAAIARSFGYQVSDSQNKDALELVSIQSQLAVDDHLASAYLNRALVSPIPALIEQVNLTSNSANTVLTNKGFTPDTFIALSNLSKSLPQYEENIEKTLFVATTANKQVSKILTPLINKLQQSTLNFKRAIDSKLLEPDNLEITQAEFSQLHQAVTSNIKELIKQSVPTLEQLITDKLQQQQWIRNIVLIASILSLLSAFYLLIGFYFAVVDGITRFAGAAEQAANGDLSARLESIGSDEMSIITARYNALLKAFSNLLAEVKKTTVDLSSATVSLEQASHQTSHDVSEQQGRVNTIHNALSDMSDSAHAVEESANQAMLIAQNAAQHVKEGSRNTMELAQYMQDLQVEFSENQQALDRLAVDSQNIGNVSKGISEIADQTNLLALNAAIEAARAGEQGRGFAVVADEVRTLALRTQAQTQEIHQIISSLQQASDDTQQKMRSSVEKMVHSVQSANDTNNVLQNAEKSMQEIKVQGEQIAQRVQLQSQATTQALNDAQQISHLAEQTQTSAQSSLCDAKKISQLSELLSDAMRFFKS</sequence>
<evidence type="ECO:0000313" key="10">
    <source>
        <dbReference type="Proteomes" id="UP000037848"/>
    </source>
</evidence>
<dbReference type="PANTHER" id="PTHR32089">
    <property type="entry name" value="METHYL-ACCEPTING CHEMOTAXIS PROTEIN MCPB"/>
    <property type="match status" value="1"/>
</dbReference>
<dbReference type="GO" id="GO:0016020">
    <property type="term" value="C:membrane"/>
    <property type="evidence" value="ECO:0007669"/>
    <property type="project" value="UniProtKB-SubCell"/>
</dbReference>
<evidence type="ECO:0000256" key="1">
    <source>
        <dbReference type="ARBA" id="ARBA00004370"/>
    </source>
</evidence>
<keyword evidence="10" id="KW-1185">Reference proteome</keyword>
<keyword evidence="2 4" id="KW-0807">Transducer</keyword>
<comment type="caution">
    <text evidence="9">The sequence shown here is derived from an EMBL/GenBank/DDBJ whole genome shotgun (WGS) entry which is preliminary data.</text>
</comment>
<dbReference type="PANTHER" id="PTHR32089:SF120">
    <property type="entry name" value="METHYL-ACCEPTING CHEMOTAXIS PROTEIN TLPQ"/>
    <property type="match status" value="1"/>
</dbReference>
<reference evidence="9 10" key="1">
    <citation type="submission" date="2015-08" db="EMBL/GenBank/DDBJ databases">
        <title>Draft Genome Sequence of Pseudoalteromonas porphyrae UCD-SED14.</title>
        <authorList>
            <person name="Coil D.A."/>
            <person name="Jospin G."/>
            <person name="Lee R.D."/>
            <person name="Eisen J.A."/>
        </authorList>
    </citation>
    <scope>NUCLEOTIDE SEQUENCE [LARGE SCALE GENOMIC DNA]</scope>
    <source>
        <strain evidence="9 10">UCD-SED14</strain>
    </source>
</reference>
<gene>
    <name evidence="9" type="ORF">ADS77_07160</name>
</gene>
<keyword evidence="6" id="KW-0472">Membrane</keyword>
<dbReference type="AlphaFoldDB" id="A0A0N1EMP2"/>
<dbReference type="Pfam" id="PF00015">
    <property type="entry name" value="MCPsignal"/>
    <property type="match status" value="1"/>
</dbReference>
<evidence type="ECO:0000256" key="5">
    <source>
        <dbReference type="SAM" id="Coils"/>
    </source>
</evidence>
<proteinExistence type="inferred from homology"/>
<dbReference type="PATRIC" id="fig|187330.3.peg.3459"/>
<dbReference type="Gene3D" id="1.10.287.950">
    <property type="entry name" value="Methyl-accepting chemotaxis protein"/>
    <property type="match status" value="1"/>
</dbReference>
<feature type="coiled-coil region" evidence="5">
    <location>
        <begin position="531"/>
        <end position="558"/>
    </location>
</feature>
<protein>
    <submittedName>
        <fullName evidence="9">Chemotaxis protein</fullName>
    </submittedName>
</protein>
<keyword evidence="5" id="KW-0175">Coiled coil</keyword>
<dbReference type="OrthoDB" id="6315889at2"/>
<organism evidence="9 10">
    <name type="scientific">Pseudoalteromonas porphyrae</name>
    <dbReference type="NCBI Taxonomy" id="187330"/>
    <lineage>
        <taxon>Bacteria</taxon>
        <taxon>Pseudomonadati</taxon>
        <taxon>Pseudomonadota</taxon>
        <taxon>Gammaproteobacteria</taxon>
        <taxon>Alteromonadales</taxon>
        <taxon>Pseudoalteromonadaceae</taxon>
        <taxon>Pseudoalteromonas</taxon>
    </lineage>
</organism>
<evidence type="ECO:0000256" key="3">
    <source>
        <dbReference type="ARBA" id="ARBA00029447"/>
    </source>
</evidence>
<dbReference type="RefSeq" id="WP_054453664.1">
    <property type="nucleotide sequence ID" value="NZ_LHPH01000007.1"/>
</dbReference>